<protein>
    <recommendedName>
        <fullName evidence="3">Lipoprotein</fullName>
    </recommendedName>
</protein>
<dbReference type="STRING" id="342108.amb2811"/>
<dbReference type="KEGG" id="mag:amb2811"/>
<keyword evidence="2" id="KW-1185">Reference proteome</keyword>
<dbReference type="Proteomes" id="UP000007058">
    <property type="component" value="Chromosome"/>
</dbReference>
<evidence type="ECO:0000313" key="1">
    <source>
        <dbReference type="EMBL" id="BAE51615.1"/>
    </source>
</evidence>
<dbReference type="AlphaFoldDB" id="Q2W3G0"/>
<organism evidence="1 2">
    <name type="scientific">Paramagnetospirillum magneticum (strain ATCC 700264 / AMB-1)</name>
    <name type="common">Magnetospirillum magneticum</name>
    <dbReference type="NCBI Taxonomy" id="342108"/>
    <lineage>
        <taxon>Bacteria</taxon>
        <taxon>Pseudomonadati</taxon>
        <taxon>Pseudomonadota</taxon>
        <taxon>Alphaproteobacteria</taxon>
        <taxon>Rhodospirillales</taxon>
        <taxon>Magnetospirillaceae</taxon>
        <taxon>Paramagnetospirillum</taxon>
    </lineage>
</organism>
<reference evidence="1 2" key="1">
    <citation type="journal article" date="2005" name="DNA Res.">
        <title>Complete genome sequence of the facultative anaerobic magnetotactic bacterium Magnetospirillum sp. strain AMB-1.</title>
        <authorList>
            <person name="Matsunaga T."/>
            <person name="Okamura Y."/>
            <person name="Fukuda Y."/>
            <person name="Wahyudi A.T."/>
            <person name="Murase Y."/>
            <person name="Takeyama H."/>
        </authorList>
    </citation>
    <scope>NUCLEOTIDE SEQUENCE [LARGE SCALE GENOMIC DNA]</scope>
    <source>
        <strain evidence="2">ATCC 700264 / AMB-1</strain>
    </source>
</reference>
<name>Q2W3G0_PARM1</name>
<evidence type="ECO:0008006" key="3">
    <source>
        <dbReference type="Google" id="ProtNLM"/>
    </source>
</evidence>
<sequence length="118" mass="12544">MKPLASSPKGGYQSVAVQRGISSMRKAVLAVTVTLALGACSSAPKPLVPDTPEGPASYVCYSTWLSEPEEIRTIADRQCRAAGMEVRALIGQSWAPFKCGVLTPEVAAFRCGRYGFGY</sequence>
<dbReference type="HOGENOM" id="CLU_2093888_0_0_5"/>
<gene>
    <name evidence="1" type="ordered locus">amb2811</name>
</gene>
<proteinExistence type="predicted"/>
<evidence type="ECO:0000313" key="2">
    <source>
        <dbReference type="Proteomes" id="UP000007058"/>
    </source>
</evidence>
<accession>Q2W3G0</accession>
<dbReference type="EMBL" id="AP007255">
    <property type="protein sequence ID" value="BAE51615.1"/>
    <property type="molecule type" value="Genomic_DNA"/>
</dbReference>